<keyword evidence="8" id="KW-0539">Nucleus</keyword>
<evidence type="ECO:0000256" key="11">
    <source>
        <dbReference type="PIRSR" id="PIRSR610347-3"/>
    </source>
</evidence>
<accession>A0A0K8SQK4</accession>
<evidence type="ECO:0000256" key="5">
    <source>
        <dbReference type="ARBA" id="ARBA00022801"/>
    </source>
</evidence>
<feature type="site" description="Interaction with DNA" evidence="11">
    <location>
        <position position="622"/>
    </location>
</feature>
<evidence type="ECO:0000256" key="7">
    <source>
        <dbReference type="ARBA" id="ARBA00023204"/>
    </source>
</evidence>
<proteinExistence type="inferred from homology"/>
<dbReference type="GO" id="GO:0017005">
    <property type="term" value="F:3'-tyrosyl-DNA phosphodiesterase activity"/>
    <property type="evidence" value="ECO:0007669"/>
    <property type="project" value="TreeGrafter"/>
</dbReference>
<dbReference type="PANTHER" id="PTHR12415">
    <property type="entry name" value="TYROSYL-DNA PHOSPHODIESTERASE 1"/>
    <property type="match status" value="1"/>
</dbReference>
<feature type="active site" description="Proton donor/acceptor" evidence="9">
    <location>
        <position position="597"/>
    </location>
</feature>
<evidence type="ECO:0000256" key="4">
    <source>
        <dbReference type="ARBA" id="ARBA00022763"/>
    </source>
</evidence>
<feature type="active site" description="Nucleophile" evidence="9">
    <location>
        <position position="369"/>
    </location>
</feature>
<evidence type="ECO:0000256" key="2">
    <source>
        <dbReference type="ARBA" id="ARBA00010205"/>
    </source>
</evidence>
<dbReference type="InterPro" id="IPR010347">
    <property type="entry name" value="Tdp1"/>
</dbReference>
<feature type="binding site" evidence="10">
    <location>
        <position position="599"/>
    </location>
    <ligand>
        <name>substrate</name>
    </ligand>
</feature>
<comment type="similarity">
    <text evidence="2">Belongs to the tyrosyl-DNA phosphodiesterase family.</text>
</comment>
<feature type="compositionally biased region" description="Low complexity" evidence="12">
    <location>
        <begin position="205"/>
        <end position="216"/>
    </location>
</feature>
<keyword evidence="5" id="KW-0378">Hydrolase</keyword>
<keyword evidence="7" id="KW-0234">DNA repair</keyword>
<dbReference type="Gene3D" id="3.30.870.10">
    <property type="entry name" value="Endonuclease Chain A"/>
    <property type="match status" value="2"/>
</dbReference>
<feature type="region of interest" description="Disordered" evidence="12">
    <location>
        <begin position="197"/>
        <end position="217"/>
    </location>
</feature>
<name>A0A0K8SQK4_LYGHE</name>
<dbReference type="GO" id="GO:0003690">
    <property type="term" value="F:double-stranded DNA binding"/>
    <property type="evidence" value="ECO:0007669"/>
    <property type="project" value="TreeGrafter"/>
</dbReference>
<organism evidence="14">
    <name type="scientific">Lygus hesperus</name>
    <name type="common">Western plant bug</name>
    <dbReference type="NCBI Taxonomy" id="30085"/>
    <lineage>
        <taxon>Eukaryota</taxon>
        <taxon>Metazoa</taxon>
        <taxon>Ecdysozoa</taxon>
        <taxon>Arthropoda</taxon>
        <taxon>Hexapoda</taxon>
        <taxon>Insecta</taxon>
        <taxon>Pterygota</taxon>
        <taxon>Neoptera</taxon>
        <taxon>Paraneoptera</taxon>
        <taxon>Hemiptera</taxon>
        <taxon>Heteroptera</taxon>
        <taxon>Panheteroptera</taxon>
        <taxon>Cimicomorpha</taxon>
        <taxon>Miridae</taxon>
        <taxon>Mirini</taxon>
        <taxon>Lygus</taxon>
    </lineage>
</organism>
<dbReference type="AlphaFoldDB" id="A0A0K8SQK4"/>
<evidence type="ECO:0000256" key="8">
    <source>
        <dbReference type="ARBA" id="ARBA00023242"/>
    </source>
</evidence>
<evidence type="ECO:0000256" key="1">
    <source>
        <dbReference type="ARBA" id="ARBA00004123"/>
    </source>
</evidence>
<dbReference type="EMBL" id="GBRD01010415">
    <property type="protein sequence ID" value="JAG55409.1"/>
    <property type="molecule type" value="Transcribed_RNA"/>
</dbReference>
<evidence type="ECO:0000256" key="6">
    <source>
        <dbReference type="ARBA" id="ARBA00022839"/>
    </source>
</evidence>
<keyword evidence="4" id="KW-0227">DNA damage</keyword>
<comment type="subcellular location">
    <subcellularLocation>
        <location evidence="1">Nucleus</location>
    </subcellularLocation>
</comment>
<dbReference type="Pfam" id="PF10283">
    <property type="entry name" value="zf-CCHH"/>
    <property type="match status" value="1"/>
</dbReference>
<dbReference type="InterPro" id="IPR019406">
    <property type="entry name" value="APLF_PBZ"/>
</dbReference>
<evidence type="ECO:0000256" key="12">
    <source>
        <dbReference type="SAM" id="MobiDB-lite"/>
    </source>
</evidence>
<evidence type="ECO:0000256" key="9">
    <source>
        <dbReference type="PIRSR" id="PIRSR610347-1"/>
    </source>
</evidence>
<evidence type="ECO:0000256" key="3">
    <source>
        <dbReference type="ARBA" id="ARBA00022722"/>
    </source>
</evidence>
<feature type="binding site" evidence="10">
    <location>
        <position position="371"/>
    </location>
    <ligand>
        <name>substrate</name>
    </ligand>
</feature>
<dbReference type="SUPFAM" id="SSF56024">
    <property type="entry name" value="Phospholipase D/nuclease"/>
    <property type="match status" value="2"/>
</dbReference>
<dbReference type="PANTHER" id="PTHR12415:SF0">
    <property type="entry name" value="TYROSYL-DNA PHOSPHODIESTERASE 1"/>
    <property type="match status" value="1"/>
</dbReference>
<reference evidence="14" key="1">
    <citation type="submission" date="2014-09" db="EMBL/GenBank/DDBJ databases">
        <authorList>
            <person name="Magalhaes I.L.F."/>
            <person name="Oliveira U."/>
            <person name="Santos F.R."/>
            <person name="Vidigal T.H.D.A."/>
            <person name="Brescovit A.D."/>
            <person name="Santos A.J."/>
        </authorList>
    </citation>
    <scope>NUCLEOTIDE SEQUENCE</scope>
</reference>
<evidence type="ECO:0000313" key="14">
    <source>
        <dbReference type="EMBL" id="JAG55409.1"/>
    </source>
</evidence>
<dbReference type="GO" id="GO:0004527">
    <property type="term" value="F:exonuclease activity"/>
    <property type="evidence" value="ECO:0007669"/>
    <property type="project" value="UniProtKB-KW"/>
</dbReference>
<dbReference type="Pfam" id="PF06087">
    <property type="entry name" value="Tyr-DNA_phospho"/>
    <property type="match status" value="1"/>
</dbReference>
<dbReference type="GO" id="GO:0005634">
    <property type="term" value="C:nucleus"/>
    <property type="evidence" value="ECO:0007669"/>
    <property type="project" value="UniProtKB-SubCell"/>
</dbReference>
<dbReference type="GO" id="GO:0006281">
    <property type="term" value="P:DNA repair"/>
    <property type="evidence" value="ECO:0007669"/>
    <property type="project" value="UniProtKB-KW"/>
</dbReference>
<protein>
    <recommendedName>
        <fullName evidence="13">PBZ-type domain-containing protein</fullName>
    </recommendedName>
</protein>
<keyword evidence="3" id="KW-0540">Nuclease</keyword>
<dbReference type="GO" id="GO:0003697">
    <property type="term" value="F:single-stranded DNA binding"/>
    <property type="evidence" value="ECO:0007669"/>
    <property type="project" value="TreeGrafter"/>
</dbReference>
<evidence type="ECO:0000256" key="10">
    <source>
        <dbReference type="PIRSR" id="PIRSR610347-2"/>
    </source>
</evidence>
<evidence type="ECO:0000259" key="13">
    <source>
        <dbReference type="Pfam" id="PF10283"/>
    </source>
</evidence>
<keyword evidence="6" id="KW-0269">Exonuclease</keyword>
<sequence>MSDSNPSSPKKRRVTRLRDTCIAGPKCFSKQVPHFQKYDHPHLESLLRELGNALEIPLSHKARNSPVSLETLKEQLGIVKKIQDGDISLSSSPEKKRPTTSEEIERLKQESAKFNKKREAETRKATQSKDCTFGEKCYRKHPEHFKEFNHPHLSKMLDTIGDSPIDEKLLATLQGKLSFETLRNQLEIVRKIEGRSYKPRPNVEGTSSSGSSSHSGRVQLVVEKPGTSSIKGTLPVTQAMRDRNAAALEKERVVVMDRVKNSITSKLEAAAPYNFFLTTITESKNTHHEKLSVSFIELIDPMLGELDGVLQLNFMVQLGWLLSQFHILGLRQIPMTLLYGEIDMDVPDQLKSFITPKKIKPPSPFGSHHTKLMVFTYKDGGLRVIISTANLVESDWDNRTQGLWISPKCPALPEDSDTLSGESPTRFKMCLTRYLSAYKVPELVPWIKKISRADMSEIRVFFVGSVPGSHAGQGLKQWGLGALSSILSDNVVVPEKNSYPLILQCSSIGSLGPNPDSYLTGDVLRTFCSGKKEGVVGKPDVKLVYPTFDNIVGSYDGLLGGGCLPYSIKTHDKQKWLTSFMCHWKSDQRHRSRAPPHIKTYCRISPDHKKMSYFVLTSANLSKAAWGSYNKSGNLSILSYEAGVVFLPQYFFGAEHFPLKPDAGDRTPLFPLPYDLPLTSYTFNDVPWFSITCRN</sequence>
<feature type="domain" description="PBZ-type" evidence="13">
    <location>
        <begin position="129"/>
        <end position="152"/>
    </location>
</feature>